<dbReference type="VEuPathDB" id="FungiDB:CCM_08377"/>
<name>A0A2H4SRM6_CORMI</name>
<dbReference type="AlphaFoldDB" id="A0A2H4SRM6"/>
<gene>
    <name evidence="3" type="ORF">A9K55_001313</name>
</gene>
<keyword evidence="2" id="KW-0732">Signal</keyword>
<organism evidence="3 4">
    <name type="scientific">Cordyceps militaris</name>
    <name type="common">Caterpillar fungus</name>
    <name type="synonym">Clavaria militaris</name>
    <dbReference type="NCBI Taxonomy" id="73501"/>
    <lineage>
        <taxon>Eukaryota</taxon>
        <taxon>Fungi</taxon>
        <taxon>Dikarya</taxon>
        <taxon>Ascomycota</taxon>
        <taxon>Pezizomycotina</taxon>
        <taxon>Sordariomycetes</taxon>
        <taxon>Hypocreomycetidae</taxon>
        <taxon>Hypocreales</taxon>
        <taxon>Cordycipitaceae</taxon>
        <taxon>Cordyceps</taxon>
    </lineage>
</organism>
<feature type="signal peptide" evidence="2">
    <location>
        <begin position="1"/>
        <end position="20"/>
    </location>
</feature>
<evidence type="ECO:0000256" key="2">
    <source>
        <dbReference type="SAM" id="SignalP"/>
    </source>
</evidence>
<dbReference type="EMBL" id="CP023326">
    <property type="protein sequence ID" value="ATY65749.1"/>
    <property type="molecule type" value="Genomic_DNA"/>
</dbReference>
<feature type="compositionally biased region" description="Low complexity" evidence="1">
    <location>
        <begin position="195"/>
        <end position="211"/>
    </location>
</feature>
<feature type="region of interest" description="Disordered" evidence="1">
    <location>
        <begin position="145"/>
        <end position="211"/>
    </location>
</feature>
<sequence length="243" mass="24742">MRHTSTIALAVAQLVLAANAVELEMDHVPAACKTICQPLGTLSDKCDVDLRSDRDRDEHHLQNQCICTNKSFAVGKIAGLCADCMHQNRNPRRDNDDHTDRDDLHQIDRLLYVCGFTSTTYNAAATSAVASITVDATRPTDVSQLTTTIDGGWPAKGNSGGGGSSVAATSSGQSAQPTSGASHGTAPGTPVSTVTAAQTSGSRSSGASSSSAAAPTVANAAKGVTAQAAYAVGGLLAAAYLLV</sequence>
<reference evidence="3 4" key="1">
    <citation type="journal article" date="2017" name="BMC Genomics">
        <title>Chromosome level assembly and secondary metabolite potential of the parasitic fungus Cordyceps militaris.</title>
        <authorList>
            <person name="Kramer G.J."/>
            <person name="Nodwell J.R."/>
        </authorList>
    </citation>
    <scope>NUCLEOTIDE SEQUENCE [LARGE SCALE GENOMIC DNA]</scope>
    <source>
        <strain evidence="3 4">ATCC 34164</strain>
    </source>
</reference>
<evidence type="ECO:0008006" key="5">
    <source>
        <dbReference type="Google" id="ProtNLM"/>
    </source>
</evidence>
<evidence type="ECO:0000313" key="3">
    <source>
        <dbReference type="EMBL" id="ATY65749.1"/>
    </source>
</evidence>
<dbReference type="VEuPathDB" id="FungiDB:A9K55_001313"/>
<feature type="chain" id="PRO_5014163374" description="CAP22" evidence="2">
    <location>
        <begin position="21"/>
        <end position="243"/>
    </location>
</feature>
<dbReference type="Proteomes" id="UP000323067">
    <property type="component" value="Chromosome iii"/>
</dbReference>
<evidence type="ECO:0000313" key="4">
    <source>
        <dbReference type="Proteomes" id="UP000323067"/>
    </source>
</evidence>
<feature type="compositionally biased region" description="Low complexity" evidence="1">
    <location>
        <begin position="165"/>
        <end position="175"/>
    </location>
</feature>
<protein>
    <recommendedName>
        <fullName evidence="5">CAP22</fullName>
    </recommendedName>
</protein>
<evidence type="ECO:0000256" key="1">
    <source>
        <dbReference type="SAM" id="MobiDB-lite"/>
    </source>
</evidence>
<proteinExistence type="predicted"/>
<accession>A0A2H4SRM6</accession>
<dbReference type="OrthoDB" id="4843554at2759"/>